<proteinExistence type="predicted"/>
<evidence type="ECO:0000313" key="1">
    <source>
        <dbReference type="EMBL" id="MBD0822703.1"/>
    </source>
</evidence>
<dbReference type="Proteomes" id="UP000621516">
    <property type="component" value="Unassembled WGS sequence"/>
</dbReference>
<dbReference type="InterPro" id="IPR015003">
    <property type="entry name" value="DUF1853"/>
</dbReference>
<organism evidence="1 2">
    <name type="scientific">Aestuariibaculum marinum</name>
    <dbReference type="NCBI Taxonomy" id="2683592"/>
    <lineage>
        <taxon>Bacteria</taxon>
        <taxon>Pseudomonadati</taxon>
        <taxon>Bacteroidota</taxon>
        <taxon>Flavobacteriia</taxon>
        <taxon>Flavobacteriales</taxon>
        <taxon>Flavobacteriaceae</taxon>
    </lineage>
</organism>
<dbReference type="AlphaFoldDB" id="A0A8J6U9Z4"/>
<evidence type="ECO:0000313" key="2">
    <source>
        <dbReference type="Proteomes" id="UP000621516"/>
    </source>
</evidence>
<keyword evidence="2" id="KW-1185">Reference proteome</keyword>
<protein>
    <submittedName>
        <fullName evidence="1">DUF1853 family protein</fullName>
    </submittedName>
</protein>
<reference evidence="1 2" key="1">
    <citation type="journal article" date="2018" name="J. Microbiol.">
        <title>Aestuariibaculum marinum sp. nov., a marine bacterium isolated from seawater in South Korea.</title>
        <authorList>
            <person name="Choi J."/>
            <person name="Lee D."/>
            <person name="Jang J.H."/>
            <person name="Cha S."/>
            <person name="Seo T."/>
        </authorList>
    </citation>
    <scope>NUCLEOTIDE SEQUENCE [LARGE SCALE GENOMIC DNA]</scope>
    <source>
        <strain evidence="1 2">IP7</strain>
    </source>
</reference>
<dbReference type="Pfam" id="PF08907">
    <property type="entry name" value="DUF1853"/>
    <property type="match status" value="1"/>
</dbReference>
<dbReference type="EMBL" id="JACVXD010000001">
    <property type="protein sequence ID" value="MBD0822703.1"/>
    <property type="molecule type" value="Genomic_DNA"/>
</dbReference>
<gene>
    <name evidence="1" type="ORF">ICJ85_01600</name>
</gene>
<name>A0A8J6U9Z4_9FLAO</name>
<comment type="caution">
    <text evidence="1">The sequence shown here is derived from an EMBL/GenBank/DDBJ whole genome shotgun (WGS) entry which is preliminary data.</text>
</comment>
<accession>A0A8J6U9Z4</accession>
<sequence>MPHFKDKDIQLQYEGYVNTPLLWQHQDVYGLQQLDIPSHNISNFNQSVPEGLRLGKRVERFVSYELSQDEHTTILAENIQIQKDKLTLGELDALLLYNNQPIHLEIVYKFYLHDARVGDSELDHWIGPNRKDTLVKKLDKLKNKQLPLLFNPYTQPLLQDLNLDIKNLQQRVLFKAQLFTPYNDANISFELLNKTCIKGFYISFKDLKVLDNNKFYIPNKINWLSETQTQSNWLTYDKFYEAVYAYILNKTSPLCWVKFPNGIVQKFFVVWWE</sequence>